<gene>
    <name evidence="1" type="ORF">ACFQ3U_11315</name>
</gene>
<organism evidence="1 2">
    <name type="scientific">Leucobacter albus</name>
    <dbReference type="NCBI Taxonomy" id="272210"/>
    <lineage>
        <taxon>Bacteria</taxon>
        <taxon>Bacillati</taxon>
        <taxon>Actinomycetota</taxon>
        <taxon>Actinomycetes</taxon>
        <taxon>Micrococcales</taxon>
        <taxon>Microbacteriaceae</taxon>
        <taxon>Leucobacter</taxon>
    </lineage>
</organism>
<evidence type="ECO:0000313" key="2">
    <source>
        <dbReference type="Proteomes" id="UP001597181"/>
    </source>
</evidence>
<comment type="caution">
    <text evidence="1">The sequence shown here is derived from an EMBL/GenBank/DDBJ whole genome shotgun (WGS) entry which is preliminary data.</text>
</comment>
<dbReference type="Proteomes" id="UP001597181">
    <property type="component" value="Unassembled WGS sequence"/>
</dbReference>
<protein>
    <submittedName>
        <fullName evidence="1">Uncharacterized protein</fullName>
    </submittedName>
</protein>
<reference evidence="2" key="1">
    <citation type="journal article" date="2019" name="Int. J. Syst. Evol. Microbiol.">
        <title>The Global Catalogue of Microorganisms (GCM) 10K type strain sequencing project: providing services to taxonomists for standard genome sequencing and annotation.</title>
        <authorList>
            <consortium name="The Broad Institute Genomics Platform"/>
            <consortium name="The Broad Institute Genome Sequencing Center for Infectious Disease"/>
            <person name="Wu L."/>
            <person name="Ma J."/>
        </authorList>
    </citation>
    <scope>NUCLEOTIDE SEQUENCE [LARGE SCALE GENOMIC DNA]</scope>
    <source>
        <strain evidence="2">CCUG 50213</strain>
    </source>
</reference>
<evidence type="ECO:0000313" key="1">
    <source>
        <dbReference type="EMBL" id="MFD1202482.1"/>
    </source>
</evidence>
<dbReference type="EMBL" id="JBHTLY010000005">
    <property type="protein sequence ID" value="MFD1202482.1"/>
    <property type="molecule type" value="Genomic_DNA"/>
</dbReference>
<keyword evidence="2" id="KW-1185">Reference proteome</keyword>
<accession>A0ABW3TSV4</accession>
<dbReference type="RefSeq" id="WP_343960451.1">
    <property type="nucleotide sequence ID" value="NZ_BAAAKZ010000008.1"/>
</dbReference>
<name>A0ABW3TSV4_9MICO</name>
<sequence length="55" mass="6226">MTAFPSVPATPAHDEPDHYLADGFDPDFCTPSAERRERGLTALLRSIRAKWARKR</sequence>
<proteinExistence type="predicted"/>